<evidence type="ECO:0000256" key="6">
    <source>
        <dbReference type="SAM" id="SignalP"/>
    </source>
</evidence>
<reference evidence="7 8" key="1">
    <citation type="submission" date="2019-03" db="EMBL/GenBank/DDBJ databases">
        <title>Draft genome sequence of Xylaria hypoxylon DSM 108379, a ubiquitous saprotrophic-parasitic fungi on hardwood.</title>
        <authorList>
            <person name="Buettner E."/>
            <person name="Leonhardt S."/>
            <person name="Gebauer A.M."/>
            <person name="Liers C."/>
            <person name="Hofrichter M."/>
            <person name="Kellner H."/>
        </authorList>
    </citation>
    <scope>NUCLEOTIDE SEQUENCE [LARGE SCALE GENOMIC DNA]</scope>
    <source>
        <strain evidence="7 8">DSM 108379</strain>
    </source>
</reference>
<keyword evidence="8" id="KW-1185">Reference proteome</keyword>
<dbReference type="PANTHER" id="PTHR38425">
    <property type="entry name" value="LONG CHRONOLOGICAL LIFESPAN PROTEIN 2"/>
    <property type="match status" value="1"/>
</dbReference>
<evidence type="ECO:0000256" key="2">
    <source>
        <dbReference type="ARBA" id="ARBA00010545"/>
    </source>
</evidence>
<evidence type="ECO:0000313" key="8">
    <source>
        <dbReference type="Proteomes" id="UP000297716"/>
    </source>
</evidence>
<comment type="function">
    <text evidence="1">Probable component of the endoplasmic reticulum-associated degradation (ERAD) pathway.</text>
</comment>
<feature type="region of interest" description="Disordered" evidence="5">
    <location>
        <begin position="34"/>
        <end position="53"/>
    </location>
</feature>
<comment type="similarity">
    <text evidence="2">Belongs to the LCL2 family.</text>
</comment>
<proteinExistence type="inferred from homology"/>
<dbReference type="STRING" id="37992.A0A4Z0Y8N4"/>
<feature type="compositionally biased region" description="Low complexity" evidence="5">
    <location>
        <begin position="34"/>
        <end position="45"/>
    </location>
</feature>
<accession>A0A4Z0Y8N4</accession>
<dbReference type="AlphaFoldDB" id="A0A4Z0Y8N4"/>
<feature type="signal peptide" evidence="6">
    <location>
        <begin position="1"/>
        <end position="21"/>
    </location>
</feature>
<dbReference type="EMBL" id="SKBN01000216">
    <property type="protein sequence ID" value="TGJ80529.1"/>
    <property type="molecule type" value="Genomic_DNA"/>
</dbReference>
<evidence type="ECO:0000256" key="1">
    <source>
        <dbReference type="ARBA" id="ARBA00002208"/>
    </source>
</evidence>
<keyword evidence="4 6" id="KW-0732">Signal</keyword>
<organism evidence="7 8">
    <name type="scientific">Xylaria hypoxylon</name>
    <dbReference type="NCBI Taxonomy" id="37992"/>
    <lineage>
        <taxon>Eukaryota</taxon>
        <taxon>Fungi</taxon>
        <taxon>Dikarya</taxon>
        <taxon>Ascomycota</taxon>
        <taxon>Pezizomycotina</taxon>
        <taxon>Sordariomycetes</taxon>
        <taxon>Xylariomycetidae</taxon>
        <taxon>Xylariales</taxon>
        <taxon>Xylariaceae</taxon>
        <taxon>Xylaria</taxon>
    </lineage>
</organism>
<dbReference type="GO" id="GO:0036503">
    <property type="term" value="P:ERAD pathway"/>
    <property type="evidence" value="ECO:0007669"/>
    <property type="project" value="TreeGrafter"/>
</dbReference>
<dbReference type="InterPro" id="IPR034543">
    <property type="entry name" value="LCL2"/>
</dbReference>
<dbReference type="Proteomes" id="UP000297716">
    <property type="component" value="Unassembled WGS sequence"/>
</dbReference>
<sequence>MHFLNTVSLLVVAVLSSVAQAQFGFFDQMFGGNGQQQQQQQQRPQNVPSDSSFYQNSFDRMHCDNYLCPDTLACVHFPHHCPCAWPNNEDKFEMGEGHRICASKGGFKAGEAARKVELARKGML</sequence>
<evidence type="ECO:0000256" key="5">
    <source>
        <dbReference type="SAM" id="MobiDB-lite"/>
    </source>
</evidence>
<evidence type="ECO:0000256" key="4">
    <source>
        <dbReference type="ARBA" id="ARBA00022729"/>
    </source>
</evidence>
<comment type="caution">
    <text evidence="7">The sequence shown here is derived from an EMBL/GenBank/DDBJ whole genome shotgun (WGS) entry which is preliminary data.</text>
</comment>
<name>A0A4Z0Y8N4_9PEZI</name>
<evidence type="ECO:0000313" key="7">
    <source>
        <dbReference type="EMBL" id="TGJ80529.1"/>
    </source>
</evidence>
<protein>
    <recommendedName>
        <fullName evidence="3">Long chronological lifespan protein 2</fullName>
    </recommendedName>
</protein>
<dbReference type="OrthoDB" id="2234316at2759"/>
<feature type="chain" id="PRO_5021462831" description="Long chronological lifespan protein 2" evidence="6">
    <location>
        <begin position="22"/>
        <end position="124"/>
    </location>
</feature>
<dbReference type="CDD" id="cd23996">
    <property type="entry name" value="LCL2-like"/>
    <property type="match status" value="1"/>
</dbReference>
<gene>
    <name evidence="7" type="ORF">E0Z10_g8234</name>
</gene>
<dbReference type="PANTHER" id="PTHR38425:SF1">
    <property type="entry name" value="LONG CHRONOLOGICAL LIFESPAN PROTEIN 2"/>
    <property type="match status" value="1"/>
</dbReference>
<evidence type="ECO:0000256" key="3">
    <source>
        <dbReference type="ARBA" id="ARBA00018534"/>
    </source>
</evidence>